<evidence type="ECO:0000256" key="15">
    <source>
        <dbReference type="SAM" id="Phobius"/>
    </source>
</evidence>
<evidence type="ECO:0000256" key="9">
    <source>
        <dbReference type="ARBA" id="ARBA00023065"/>
    </source>
</evidence>
<keyword evidence="10 15" id="KW-0472">Membrane</keyword>
<evidence type="ECO:0000256" key="3">
    <source>
        <dbReference type="ARBA" id="ARBA00022538"/>
    </source>
</evidence>
<evidence type="ECO:0000256" key="12">
    <source>
        <dbReference type="ARBA" id="ARBA00023214"/>
    </source>
</evidence>
<dbReference type="InterPro" id="IPR004842">
    <property type="entry name" value="SLC12A_fam"/>
</dbReference>
<organism evidence="17 18">
    <name type="scientific">Aquarana catesbeiana</name>
    <name type="common">American bullfrog</name>
    <name type="synonym">Rana catesbeiana</name>
    <dbReference type="NCBI Taxonomy" id="8400"/>
    <lineage>
        <taxon>Eukaryota</taxon>
        <taxon>Metazoa</taxon>
        <taxon>Chordata</taxon>
        <taxon>Craniata</taxon>
        <taxon>Vertebrata</taxon>
        <taxon>Euteleostomi</taxon>
        <taxon>Amphibia</taxon>
        <taxon>Batrachia</taxon>
        <taxon>Anura</taxon>
        <taxon>Neobatrachia</taxon>
        <taxon>Ranoidea</taxon>
        <taxon>Ranidae</taxon>
        <taxon>Aquarana</taxon>
    </lineage>
</organism>
<keyword evidence="18" id="KW-1185">Reference proteome</keyword>
<feature type="transmembrane region" description="Helical" evidence="15">
    <location>
        <begin position="89"/>
        <end position="109"/>
    </location>
</feature>
<dbReference type="PRINTS" id="PR01081">
    <property type="entry name" value="KCLTRNSPORT"/>
</dbReference>
<evidence type="ECO:0000256" key="5">
    <source>
        <dbReference type="ARBA" id="ARBA00022692"/>
    </source>
</evidence>
<protein>
    <recommendedName>
        <fullName evidence="16">Amino acid permease/ SLC12A domain-containing protein</fullName>
    </recommendedName>
</protein>
<keyword evidence="12" id="KW-0868">Chloride</keyword>
<evidence type="ECO:0000256" key="10">
    <source>
        <dbReference type="ARBA" id="ARBA00023136"/>
    </source>
</evidence>
<evidence type="ECO:0000259" key="16">
    <source>
        <dbReference type="Pfam" id="PF00324"/>
    </source>
</evidence>
<dbReference type="PANTHER" id="PTHR11827">
    <property type="entry name" value="SOLUTE CARRIER FAMILY 12, CATION COTRANSPORTERS"/>
    <property type="match status" value="1"/>
</dbReference>
<dbReference type="Gene3D" id="1.20.1740.10">
    <property type="entry name" value="Amino acid/polyamine transporter I"/>
    <property type="match status" value="1"/>
</dbReference>
<name>A0A2G9S5G2_AQUCT</name>
<evidence type="ECO:0000256" key="8">
    <source>
        <dbReference type="ARBA" id="ARBA00022989"/>
    </source>
</evidence>
<dbReference type="GO" id="GO:0045202">
    <property type="term" value="C:synapse"/>
    <property type="evidence" value="ECO:0007669"/>
    <property type="project" value="GOC"/>
</dbReference>
<evidence type="ECO:0000256" key="13">
    <source>
        <dbReference type="ARBA" id="ARBA00046331"/>
    </source>
</evidence>
<dbReference type="GO" id="GO:0055064">
    <property type="term" value="P:chloride ion homeostasis"/>
    <property type="evidence" value="ECO:0007669"/>
    <property type="project" value="TreeGrafter"/>
</dbReference>
<dbReference type="GO" id="GO:0006884">
    <property type="term" value="P:cell volume homeostasis"/>
    <property type="evidence" value="ECO:0007669"/>
    <property type="project" value="TreeGrafter"/>
</dbReference>
<keyword evidence="3" id="KW-0633">Potassium transport</keyword>
<dbReference type="AlphaFoldDB" id="A0A2G9S5G2"/>
<dbReference type="GO" id="GO:0005886">
    <property type="term" value="C:plasma membrane"/>
    <property type="evidence" value="ECO:0007669"/>
    <property type="project" value="TreeGrafter"/>
</dbReference>
<keyword evidence="4" id="KW-0597">Phosphoprotein</keyword>
<evidence type="ECO:0000256" key="1">
    <source>
        <dbReference type="ARBA" id="ARBA00004141"/>
    </source>
</evidence>
<dbReference type="Pfam" id="PF00324">
    <property type="entry name" value="AA_permease"/>
    <property type="match status" value="1"/>
</dbReference>
<evidence type="ECO:0000313" key="17">
    <source>
        <dbReference type="EMBL" id="PIO35429.1"/>
    </source>
</evidence>
<dbReference type="PANTHER" id="PTHR11827:SF54">
    <property type="entry name" value="SOLUTE CARRIER FAMILY 12 MEMBER 5"/>
    <property type="match status" value="1"/>
</dbReference>
<keyword evidence="9" id="KW-0406">Ion transport</keyword>
<keyword evidence="5 15" id="KW-0812">Transmembrane</keyword>
<dbReference type="GO" id="GO:1990573">
    <property type="term" value="P:potassium ion import across plasma membrane"/>
    <property type="evidence" value="ECO:0007669"/>
    <property type="project" value="TreeGrafter"/>
</dbReference>
<evidence type="ECO:0000256" key="7">
    <source>
        <dbReference type="ARBA" id="ARBA00022958"/>
    </source>
</evidence>
<evidence type="ECO:0000256" key="11">
    <source>
        <dbReference type="ARBA" id="ARBA00023180"/>
    </source>
</evidence>
<keyword evidence="11" id="KW-0325">Glycoprotein</keyword>
<dbReference type="GO" id="GO:0007268">
    <property type="term" value="P:chemical synaptic transmission"/>
    <property type="evidence" value="ECO:0007669"/>
    <property type="project" value="TreeGrafter"/>
</dbReference>
<comment type="subcellular location">
    <subcellularLocation>
        <location evidence="1">Membrane</location>
        <topology evidence="1">Multi-pass membrane protein</topology>
    </subcellularLocation>
</comment>
<keyword evidence="6" id="KW-0769">Symport</keyword>
<keyword evidence="8 15" id="KW-1133">Transmembrane helix</keyword>
<keyword evidence="2" id="KW-1003">Cell membrane</keyword>
<reference evidence="18" key="1">
    <citation type="journal article" date="2017" name="Nat. Commun.">
        <title>The North American bullfrog draft genome provides insight into hormonal regulation of long noncoding RNA.</title>
        <authorList>
            <person name="Hammond S.A."/>
            <person name="Warren R.L."/>
            <person name="Vandervalk B.P."/>
            <person name="Kucuk E."/>
            <person name="Khan H."/>
            <person name="Gibb E.A."/>
            <person name="Pandoh P."/>
            <person name="Kirk H."/>
            <person name="Zhao Y."/>
            <person name="Jones M."/>
            <person name="Mungall A.J."/>
            <person name="Coope R."/>
            <person name="Pleasance S."/>
            <person name="Moore R.A."/>
            <person name="Holt R.A."/>
            <person name="Round J.M."/>
            <person name="Ohora S."/>
            <person name="Walle B.V."/>
            <person name="Veldhoen N."/>
            <person name="Helbing C.C."/>
            <person name="Birol I."/>
        </authorList>
    </citation>
    <scope>NUCLEOTIDE SEQUENCE [LARGE SCALE GENOMIC DNA]</scope>
</reference>
<keyword evidence="6" id="KW-0813">Transport</keyword>
<dbReference type="InterPro" id="IPR000076">
    <property type="entry name" value="KCL_cotranspt"/>
</dbReference>
<dbReference type="OrthoDB" id="2020542at2759"/>
<feature type="domain" description="Amino acid permease/ SLC12A" evidence="16">
    <location>
        <begin position="1"/>
        <end position="108"/>
    </location>
</feature>
<gene>
    <name evidence="17" type="ORF">AB205_0121620</name>
</gene>
<dbReference type="EMBL" id="KV926589">
    <property type="protein sequence ID" value="PIO35429.1"/>
    <property type="molecule type" value="Genomic_DNA"/>
</dbReference>
<feature type="transmembrane region" description="Helical" evidence="15">
    <location>
        <begin position="64"/>
        <end position="83"/>
    </location>
</feature>
<comment type="similarity">
    <text evidence="13">Belongs to the SLC12A transporter family. K/Cl co-transporter subfamily.</text>
</comment>
<dbReference type="InterPro" id="IPR004841">
    <property type="entry name" value="AA-permease/SLC12A_dom"/>
</dbReference>
<keyword evidence="7" id="KW-0630">Potassium</keyword>
<evidence type="ECO:0000313" key="18">
    <source>
        <dbReference type="Proteomes" id="UP000228934"/>
    </source>
</evidence>
<dbReference type="GO" id="GO:0015379">
    <property type="term" value="F:potassium:chloride symporter activity"/>
    <property type="evidence" value="ECO:0007669"/>
    <property type="project" value="InterPro"/>
</dbReference>
<dbReference type="GO" id="GO:0055075">
    <property type="term" value="P:potassium ion homeostasis"/>
    <property type="evidence" value="ECO:0007669"/>
    <property type="project" value="TreeGrafter"/>
</dbReference>
<accession>A0A2G9S5G2</accession>
<dbReference type="Proteomes" id="UP000228934">
    <property type="component" value="Unassembled WGS sequence"/>
</dbReference>
<feature type="transmembrane region" description="Helical" evidence="15">
    <location>
        <begin position="12"/>
        <end position="43"/>
    </location>
</feature>
<sequence length="119" mass="12738">MISRSLGPEFGGAVGLCFYLGTTFAGAMYILGTIEILITYIFPSMAIFKAQEASEEAAALLNNMRVYGTCVLSCMALVVFVGVKYVNKFALVFLGCVILSILAIYAGVIKSAFDPPDFP</sequence>
<evidence type="ECO:0000256" key="14">
    <source>
        <dbReference type="ARBA" id="ARBA00047825"/>
    </source>
</evidence>
<evidence type="ECO:0000256" key="6">
    <source>
        <dbReference type="ARBA" id="ARBA00022847"/>
    </source>
</evidence>
<evidence type="ECO:0000256" key="4">
    <source>
        <dbReference type="ARBA" id="ARBA00022553"/>
    </source>
</evidence>
<evidence type="ECO:0000256" key="2">
    <source>
        <dbReference type="ARBA" id="ARBA00022475"/>
    </source>
</evidence>
<comment type="catalytic activity">
    <reaction evidence="14">
        <text>K(+)(in) + chloride(in) = K(+)(out) + chloride(out)</text>
        <dbReference type="Rhea" id="RHEA:72427"/>
        <dbReference type="ChEBI" id="CHEBI:17996"/>
        <dbReference type="ChEBI" id="CHEBI:29103"/>
    </reaction>
</comment>
<proteinExistence type="inferred from homology"/>